<dbReference type="Gene3D" id="1.10.3090.10">
    <property type="entry name" value="cca-adding enzyme, domain 2"/>
    <property type="match status" value="1"/>
</dbReference>
<dbReference type="Proteomes" id="UP001446205">
    <property type="component" value="Unassembled WGS sequence"/>
</dbReference>
<keyword evidence="6" id="KW-0548">Nucleotidyltransferase</keyword>
<dbReference type="InterPro" id="IPR043519">
    <property type="entry name" value="NT_sf"/>
</dbReference>
<feature type="compositionally biased region" description="Basic and acidic residues" evidence="13">
    <location>
        <begin position="1"/>
        <end position="19"/>
    </location>
</feature>
<evidence type="ECO:0000256" key="5">
    <source>
        <dbReference type="ARBA" id="ARBA00022694"/>
    </source>
</evidence>
<evidence type="ECO:0000256" key="8">
    <source>
        <dbReference type="ARBA" id="ARBA00022741"/>
    </source>
</evidence>
<dbReference type="InterPro" id="IPR038763">
    <property type="entry name" value="DHH_sf"/>
</dbReference>
<dbReference type="SUPFAM" id="SSF81301">
    <property type="entry name" value="Nucleotidyltransferase"/>
    <property type="match status" value="1"/>
</dbReference>
<evidence type="ECO:0000256" key="6">
    <source>
        <dbReference type="ARBA" id="ARBA00022695"/>
    </source>
</evidence>
<dbReference type="Gene3D" id="3.10.310.30">
    <property type="match status" value="1"/>
</dbReference>
<dbReference type="InterPro" id="IPR000644">
    <property type="entry name" value="CBS_dom"/>
</dbReference>
<dbReference type="Gene3D" id="3.30.460.10">
    <property type="entry name" value="Beta Polymerase, domain 2"/>
    <property type="match status" value="1"/>
</dbReference>
<dbReference type="EMBL" id="JBBPCO010000011">
    <property type="protein sequence ID" value="MEK8090342.1"/>
    <property type="molecule type" value="Genomic_DNA"/>
</dbReference>
<dbReference type="Pfam" id="PF00571">
    <property type="entry name" value="CBS"/>
    <property type="match status" value="1"/>
</dbReference>
<comment type="cofactor">
    <cofactor evidence="1">
        <name>Mg(2+)</name>
        <dbReference type="ChEBI" id="CHEBI:18420"/>
    </cofactor>
</comment>
<evidence type="ECO:0000256" key="3">
    <source>
        <dbReference type="ARBA" id="ARBA00022555"/>
    </source>
</evidence>
<protein>
    <submittedName>
        <fullName evidence="15">CBS domain-containing protein</fullName>
    </submittedName>
</protein>
<evidence type="ECO:0000313" key="16">
    <source>
        <dbReference type="Proteomes" id="UP001446205"/>
    </source>
</evidence>
<evidence type="ECO:0000256" key="2">
    <source>
        <dbReference type="ARBA" id="ARBA00007265"/>
    </source>
</evidence>
<feature type="domain" description="CBS" evidence="14">
    <location>
        <begin position="339"/>
        <end position="398"/>
    </location>
</feature>
<dbReference type="CDD" id="cd05398">
    <property type="entry name" value="NT_ClassII-CCAase"/>
    <property type="match status" value="1"/>
</dbReference>
<feature type="region of interest" description="Disordered" evidence="13">
    <location>
        <begin position="454"/>
        <end position="473"/>
    </location>
</feature>
<feature type="region of interest" description="Disordered" evidence="13">
    <location>
        <begin position="1"/>
        <end position="23"/>
    </location>
</feature>
<dbReference type="InterPro" id="IPR046342">
    <property type="entry name" value="CBS_dom_sf"/>
</dbReference>
<evidence type="ECO:0000259" key="14">
    <source>
        <dbReference type="PROSITE" id="PS51371"/>
    </source>
</evidence>
<dbReference type="RefSeq" id="WP_341371398.1">
    <property type="nucleotide sequence ID" value="NZ_JBBPCO010000011.1"/>
</dbReference>
<gene>
    <name evidence="15" type="ORF">WOB96_11285</name>
</gene>
<dbReference type="InterPro" id="IPR003156">
    <property type="entry name" value="DHHA1_dom"/>
</dbReference>
<dbReference type="SUPFAM" id="SSF64182">
    <property type="entry name" value="DHH phosphoesterases"/>
    <property type="match status" value="1"/>
</dbReference>
<reference evidence="15 16" key="1">
    <citation type="submission" date="2024-04" db="EMBL/GenBank/DDBJ databases">
        <authorList>
            <person name="Abashina T."/>
            <person name="Shaikin A."/>
        </authorList>
    </citation>
    <scope>NUCLEOTIDE SEQUENCE [LARGE SCALE GENOMIC DNA]</scope>
    <source>
        <strain evidence="15 16">AAFK</strain>
    </source>
</reference>
<keyword evidence="5" id="KW-0819">tRNA processing</keyword>
<dbReference type="SUPFAM" id="SSF81891">
    <property type="entry name" value="Poly A polymerase C-terminal region-like"/>
    <property type="match status" value="1"/>
</dbReference>
<proteinExistence type="inferred from homology"/>
<comment type="caution">
    <text evidence="15">The sequence shown here is derived from an EMBL/GenBank/DDBJ whole genome shotgun (WGS) entry which is preliminary data.</text>
</comment>
<keyword evidence="8" id="KW-0547">Nucleotide-binding</keyword>
<dbReference type="Gene3D" id="3.90.1640.10">
    <property type="entry name" value="inorganic pyrophosphatase (n-terminal core)"/>
    <property type="match status" value="1"/>
</dbReference>
<dbReference type="PROSITE" id="PS51371">
    <property type="entry name" value="CBS"/>
    <property type="match status" value="1"/>
</dbReference>
<keyword evidence="3" id="KW-0820">tRNA-binding</keyword>
<dbReference type="InterPro" id="IPR002646">
    <property type="entry name" value="PolA_pol_head_dom"/>
</dbReference>
<accession>A0ABU9DBV4</accession>
<evidence type="ECO:0000256" key="10">
    <source>
        <dbReference type="ARBA" id="ARBA00022884"/>
    </source>
</evidence>
<evidence type="ECO:0000256" key="13">
    <source>
        <dbReference type="SAM" id="MobiDB-lite"/>
    </source>
</evidence>
<dbReference type="SUPFAM" id="SSF54631">
    <property type="entry name" value="CBS-domain pair"/>
    <property type="match status" value="1"/>
</dbReference>
<dbReference type="Gene3D" id="3.10.580.10">
    <property type="entry name" value="CBS-domain"/>
    <property type="match status" value="1"/>
</dbReference>
<evidence type="ECO:0000256" key="9">
    <source>
        <dbReference type="ARBA" id="ARBA00022842"/>
    </source>
</evidence>
<dbReference type="InterPro" id="IPR052390">
    <property type="entry name" value="tRNA_nt/polyA_polymerase"/>
</dbReference>
<keyword evidence="9" id="KW-0460">Magnesium</keyword>
<dbReference type="Pfam" id="PF01368">
    <property type="entry name" value="DHH"/>
    <property type="match status" value="1"/>
</dbReference>
<evidence type="ECO:0000256" key="11">
    <source>
        <dbReference type="PROSITE-ProRule" id="PRU00703"/>
    </source>
</evidence>
<dbReference type="InterPro" id="IPR001667">
    <property type="entry name" value="DDH_dom"/>
</dbReference>
<keyword evidence="16" id="KW-1185">Reference proteome</keyword>
<keyword evidence="10 12" id="KW-0694">RNA-binding</keyword>
<dbReference type="PANTHER" id="PTHR47788">
    <property type="entry name" value="POLYA POLYMERASE"/>
    <property type="match status" value="1"/>
</dbReference>
<evidence type="ECO:0000313" key="15">
    <source>
        <dbReference type="EMBL" id="MEK8090342.1"/>
    </source>
</evidence>
<keyword evidence="4 12" id="KW-0808">Transferase</keyword>
<keyword evidence="11" id="KW-0129">CBS domain</keyword>
<evidence type="ECO:0000256" key="4">
    <source>
        <dbReference type="ARBA" id="ARBA00022679"/>
    </source>
</evidence>
<dbReference type="Pfam" id="PF01743">
    <property type="entry name" value="PolyA_pol"/>
    <property type="match status" value="1"/>
</dbReference>
<name>A0ABU9DBV4_9PROT</name>
<keyword evidence="7" id="KW-0479">Metal-binding</keyword>
<evidence type="ECO:0000256" key="12">
    <source>
        <dbReference type="RuleBase" id="RU003953"/>
    </source>
</evidence>
<evidence type="ECO:0000256" key="1">
    <source>
        <dbReference type="ARBA" id="ARBA00001946"/>
    </source>
</evidence>
<evidence type="ECO:0000256" key="7">
    <source>
        <dbReference type="ARBA" id="ARBA00022723"/>
    </source>
</evidence>
<sequence>MSAPRKPPDHPDLAPERPPPESPRCLIVTHEQADLDGFASLLGALCLHPDCAPVLPGGAARDLRRLFLARPHLEAKLLPLSAVDPAQVERMVLVDCSEAGRLGPLAPLADSPRVVLQAYDHHPAAGVTLPQVQVVHAPTGANSTLIIEQLRARGMTADPELATLLALGIFEDTGGLTYPGVKPRDFLALAWLLERQADLGFVGRFLQERLNPDQIELLGRLLHDLQLLELSGKRILLASLVTEGYVEDAAVLVSRLMDMKQPDAAFVLLDSGARISLIARSRGESGMAVNEIAARLGGGGHAAAASATLHGMTLVEAEESLLAVLHQHLAPVPLARDFMSRPVHALEASWTIRDALDMLGRYPHRGMPVRDESGAPLGYVHRQLLENAMRHGLGARPLADYVESLPVLAERATLSSVRELLGRSAVPMIGVQDSQGHLIGVITPWDVRQLEASHALEPSRPAPRRNLAGRVRGQWGPARESRLRELGEVAASLDMRAYLVGGSVRDLLLNAQTQDVDIVVEGEAPVLARQLQARNPELQVSVHPSFGTATLSFPGGERLDLASSRVEHYPSPAALPRVESSGIQADLWRRDFTINAMAMHIHPERFGELLDPYHGATDLKERRIRVLHSLSFIEDPTRILRALRFELRLGFLMDAMSERLVRNAVHLDVFSQLSGARLWRELSYLLDLPHALALSDRLSELHLWPVLRGEPLADPARFRARVARAVDSLRWYRLLFRAAPEVAGWRLWIRVFWGDLDDARLRQRLREFQLPARELSAALSDVEKLRQARSRLLKPLDPWTRYQLLSPLSMEGLLALLSWDECEILQAQVSEFIQHQYDLRLPLSGKDLQALGIPRGPRIGELLAQLRRAVVEGHVTDRETAKQWIRQSLQASESHARSQPPG</sequence>
<dbReference type="Pfam" id="PF02272">
    <property type="entry name" value="DHHA1"/>
    <property type="match status" value="1"/>
</dbReference>
<dbReference type="PANTHER" id="PTHR47788:SF1">
    <property type="entry name" value="A-ADDING TRNA NUCLEOTIDYLTRANSFERASE"/>
    <property type="match status" value="1"/>
</dbReference>
<organism evidence="15 16">
    <name type="scientific">Thermithiobacillus plumbiphilus</name>
    <dbReference type="NCBI Taxonomy" id="1729899"/>
    <lineage>
        <taxon>Bacteria</taxon>
        <taxon>Pseudomonadati</taxon>
        <taxon>Pseudomonadota</taxon>
        <taxon>Acidithiobacillia</taxon>
        <taxon>Acidithiobacillales</taxon>
        <taxon>Thermithiobacillaceae</taxon>
        <taxon>Thermithiobacillus</taxon>
    </lineage>
</organism>
<comment type="similarity">
    <text evidence="2 12">Belongs to the tRNA nucleotidyltransferase/poly(A) polymerase family.</text>
</comment>